<dbReference type="Pfam" id="PF13274">
    <property type="entry name" value="SocA_Panacea"/>
    <property type="match status" value="1"/>
</dbReference>
<dbReference type="Proteomes" id="UP000515292">
    <property type="component" value="Chromosome"/>
</dbReference>
<evidence type="ECO:0000313" key="2">
    <source>
        <dbReference type="EMBL" id="QMW22006.1"/>
    </source>
</evidence>
<proteinExistence type="predicted"/>
<dbReference type="AlphaFoldDB" id="A0A7G5IF64"/>
<evidence type="ECO:0000259" key="1">
    <source>
        <dbReference type="Pfam" id="PF13274"/>
    </source>
</evidence>
<dbReference type="RefSeq" id="WP_182294851.1">
    <property type="nucleotide sequence ID" value="NZ_CP059851.1"/>
</dbReference>
<accession>A0A7G5IF64</accession>
<reference evidence="2 3" key="1">
    <citation type="submission" date="2020-07" db="EMBL/GenBank/DDBJ databases">
        <title>Complete genome sequence for Sandaracinobacter sp. M6.</title>
        <authorList>
            <person name="Tang Y."/>
            <person name="Liu Q."/>
            <person name="Guo Z."/>
            <person name="Lei P."/>
            <person name="Huang B."/>
        </authorList>
    </citation>
    <scope>NUCLEOTIDE SEQUENCE [LARGE SCALE GENOMIC DNA]</scope>
    <source>
        <strain evidence="2 3">M6</strain>
    </source>
</reference>
<gene>
    <name evidence="2" type="ORF">H3309_11555</name>
</gene>
<feature type="domain" description="Antitoxin SocA-like Panacea" evidence="1">
    <location>
        <begin position="33"/>
        <end position="136"/>
    </location>
</feature>
<keyword evidence="3" id="KW-1185">Reference proteome</keyword>
<organism evidence="2 3">
    <name type="scientific">Sandaracinobacteroides saxicola</name>
    <dbReference type="NCBI Taxonomy" id="2759707"/>
    <lineage>
        <taxon>Bacteria</taxon>
        <taxon>Pseudomonadati</taxon>
        <taxon>Pseudomonadota</taxon>
        <taxon>Alphaproteobacteria</taxon>
        <taxon>Sphingomonadales</taxon>
        <taxon>Sphingosinicellaceae</taxon>
        <taxon>Sandaracinobacteroides</taxon>
    </lineage>
</organism>
<dbReference type="KEGG" id="sand:H3309_11555"/>
<evidence type="ECO:0000313" key="3">
    <source>
        <dbReference type="Proteomes" id="UP000515292"/>
    </source>
</evidence>
<dbReference type="InterPro" id="IPR025272">
    <property type="entry name" value="SocA_Panacea"/>
</dbReference>
<dbReference type="EMBL" id="CP059851">
    <property type="protein sequence ID" value="QMW22006.1"/>
    <property type="molecule type" value="Genomic_DNA"/>
</dbReference>
<name>A0A7G5IF64_9SPHN</name>
<sequence>MFQQDQGYDVRELANFILDYGRSRKAFLTNMALNKVLYFLVESCLVTSGRIITQAKIEAWEHGPVFPEIYRNFKVHGDKPIDTYAKRFDVISRQMVIAKPSIAENDARQFSAIIEPLISLSAARLRSLSHLPGSAWDMVWNHDGPVNPGMEITPQIIIDASMKGVNA</sequence>
<protein>
    <submittedName>
        <fullName evidence="2">DUF4065 domain-containing protein</fullName>
    </submittedName>
</protein>